<protein>
    <submittedName>
        <fullName evidence="3">MerR family transcriptional regulator</fullName>
    </submittedName>
</protein>
<comment type="caution">
    <text evidence="3">The sequence shown here is derived from an EMBL/GenBank/DDBJ whole genome shotgun (WGS) entry which is preliminary data.</text>
</comment>
<dbReference type="Pfam" id="PF13411">
    <property type="entry name" value="MerR_1"/>
    <property type="match status" value="1"/>
</dbReference>
<dbReference type="Gene3D" id="1.10.1660.10">
    <property type="match status" value="1"/>
</dbReference>
<evidence type="ECO:0000259" key="2">
    <source>
        <dbReference type="PROSITE" id="PS50937"/>
    </source>
</evidence>
<evidence type="ECO:0000313" key="3">
    <source>
        <dbReference type="EMBL" id="GAA4821101.1"/>
    </source>
</evidence>
<dbReference type="InterPro" id="IPR047057">
    <property type="entry name" value="MerR_fam"/>
</dbReference>
<gene>
    <name evidence="3" type="ORF">GCM10023353_31560</name>
</gene>
<keyword evidence="1" id="KW-0238">DNA-binding</keyword>
<keyword evidence="4" id="KW-1185">Reference proteome</keyword>
<accession>A0ABP9CX76</accession>
<dbReference type="InterPro" id="IPR009061">
    <property type="entry name" value="DNA-bd_dom_put_sf"/>
</dbReference>
<dbReference type="Proteomes" id="UP001500839">
    <property type="component" value="Unassembled WGS sequence"/>
</dbReference>
<dbReference type="EMBL" id="BAABKQ010000001">
    <property type="protein sequence ID" value="GAA4821101.1"/>
    <property type="molecule type" value="Genomic_DNA"/>
</dbReference>
<feature type="domain" description="HTH merR-type" evidence="2">
    <location>
        <begin position="4"/>
        <end position="73"/>
    </location>
</feature>
<evidence type="ECO:0000256" key="1">
    <source>
        <dbReference type="ARBA" id="ARBA00023125"/>
    </source>
</evidence>
<dbReference type="InterPro" id="IPR000551">
    <property type="entry name" value="MerR-type_HTH_dom"/>
</dbReference>
<name>A0ABP9CX76_9ACTN</name>
<dbReference type="SUPFAM" id="SSF46955">
    <property type="entry name" value="Putative DNA-binding domain"/>
    <property type="match status" value="1"/>
</dbReference>
<dbReference type="PANTHER" id="PTHR30204:SF93">
    <property type="entry name" value="HTH MERR-TYPE DOMAIN-CONTAINING PROTEIN"/>
    <property type="match status" value="1"/>
</dbReference>
<dbReference type="PROSITE" id="PS50937">
    <property type="entry name" value="HTH_MERR_2"/>
    <property type="match status" value="1"/>
</dbReference>
<dbReference type="SMART" id="SM00422">
    <property type="entry name" value="HTH_MERR"/>
    <property type="match status" value="1"/>
</dbReference>
<proteinExistence type="predicted"/>
<sequence>MDGRMQIGEVAERTGLSLRTIRYYEEVGLAVPSSRSQGGFRLYSADDLDRLLLLKSMKPAGLQLAEIRELLTILGRPAVDRTDEDRSRLGQFAAQADAQREKLRRRIDTVTGLVETLTAEAGA</sequence>
<dbReference type="PANTHER" id="PTHR30204">
    <property type="entry name" value="REDOX-CYCLING DRUG-SENSING TRANSCRIPTIONAL ACTIVATOR SOXR"/>
    <property type="match status" value="1"/>
</dbReference>
<organism evidence="3 4">
    <name type="scientific">Tomitella cavernea</name>
    <dbReference type="NCBI Taxonomy" id="1387982"/>
    <lineage>
        <taxon>Bacteria</taxon>
        <taxon>Bacillati</taxon>
        <taxon>Actinomycetota</taxon>
        <taxon>Actinomycetes</taxon>
        <taxon>Mycobacteriales</taxon>
        <taxon>Tomitella</taxon>
    </lineage>
</organism>
<reference evidence="4" key="1">
    <citation type="journal article" date="2019" name="Int. J. Syst. Evol. Microbiol.">
        <title>The Global Catalogue of Microorganisms (GCM) 10K type strain sequencing project: providing services to taxonomists for standard genome sequencing and annotation.</title>
        <authorList>
            <consortium name="The Broad Institute Genomics Platform"/>
            <consortium name="The Broad Institute Genome Sequencing Center for Infectious Disease"/>
            <person name="Wu L."/>
            <person name="Ma J."/>
        </authorList>
    </citation>
    <scope>NUCLEOTIDE SEQUENCE [LARGE SCALE GENOMIC DNA]</scope>
    <source>
        <strain evidence="4">JCM 18542</strain>
    </source>
</reference>
<dbReference type="PRINTS" id="PR00040">
    <property type="entry name" value="HTHMERR"/>
</dbReference>
<evidence type="ECO:0000313" key="4">
    <source>
        <dbReference type="Proteomes" id="UP001500839"/>
    </source>
</evidence>